<proteinExistence type="predicted"/>
<keyword evidence="2" id="KW-0969">Cilium</keyword>
<dbReference type="Gene3D" id="1.20.1330.10">
    <property type="entry name" value="f41 fragment of flagellin, N-terminal domain"/>
    <property type="match status" value="1"/>
</dbReference>
<feature type="domain" description="Flagellin N-terminal" evidence="1">
    <location>
        <begin position="3"/>
        <end position="140"/>
    </location>
</feature>
<organism evidence="2">
    <name type="scientific">uncultured Sporomusa sp</name>
    <dbReference type="NCBI Taxonomy" id="307249"/>
    <lineage>
        <taxon>Bacteria</taxon>
        <taxon>Bacillati</taxon>
        <taxon>Bacillota</taxon>
        <taxon>Negativicutes</taxon>
        <taxon>Selenomonadales</taxon>
        <taxon>Sporomusaceae</taxon>
        <taxon>Sporomusa</taxon>
        <taxon>environmental samples</taxon>
    </lineage>
</organism>
<evidence type="ECO:0000313" key="2">
    <source>
        <dbReference type="EMBL" id="SCM81658.1"/>
    </source>
</evidence>
<keyword evidence="2" id="KW-0966">Cell projection</keyword>
<dbReference type="PANTHER" id="PTHR42792:SF1">
    <property type="entry name" value="FLAGELLAR HOOK-ASSOCIATED PROTEIN 3"/>
    <property type="match status" value="1"/>
</dbReference>
<keyword evidence="2" id="KW-0282">Flagellum</keyword>
<protein>
    <submittedName>
        <fullName evidence="2">Flagellar hook-associated protein FlgL</fullName>
    </submittedName>
</protein>
<dbReference type="GO" id="GO:0005198">
    <property type="term" value="F:structural molecule activity"/>
    <property type="evidence" value="ECO:0007669"/>
    <property type="project" value="InterPro"/>
</dbReference>
<evidence type="ECO:0000259" key="1">
    <source>
        <dbReference type="Pfam" id="PF00669"/>
    </source>
</evidence>
<dbReference type="AlphaFoldDB" id="A0A212LVW1"/>
<reference evidence="2" key="1">
    <citation type="submission" date="2016-08" db="EMBL/GenBank/DDBJ databases">
        <authorList>
            <person name="Seilhamer J.J."/>
        </authorList>
    </citation>
    <scope>NUCLEOTIDE SEQUENCE</scope>
    <source>
        <strain evidence="2">86</strain>
    </source>
</reference>
<dbReference type="InterPro" id="IPR001029">
    <property type="entry name" value="Flagellin_N"/>
</dbReference>
<dbReference type="GO" id="GO:0009424">
    <property type="term" value="C:bacterial-type flagellum hook"/>
    <property type="evidence" value="ECO:0007669"/>
    <property type="project" value="InterPro"/>
</dbReference>
<dbReference type="SUPFAM" id="SSF64518">
    <property type="entry name" value="Phase 1 flagellin"/>
    <property type="match status" value="1"/>
</dbReference>
<dbReference type="NCBIfam" id="TIGR02550">
    <property type="entry name" value="flagell_flgL"/>
    <property type="match status" value="1"/>
</dbReference>
<gene>
    <name evidence="2" type="primary">flgL</name>
    <name evidence="2" type="ORF">KL86SPO_40142</name>
</gene>
<dbReference type="RefSeq" id="WP_288184624.1">
    <property type="nucleotide sequence ID" value="NZ_LT608335.1"/>
</dbReference>
<dbReference type="Pfam" id="PF00669">
    <property type="entry name" value="Flagellin_N"/>
    <property type="match status" value="1"/>
</dbReference>
<dbReference type="InterPro" id="IPR001492">
    <property type="entry name" value="Flagellin"/>
</dbReference>
<name>A0A212LVW1_9FIRM</name>
<dbReference type="PANTHER" id="PTHR42792">
    <property type="entry name" value="FLAGELLIN"/>
    <property type="match status" value="1"/>
</dbReference>
<dbReference type="InterPro" id="IPR013384">
    <property type="entry name" value="Flagell_FlgL"/>
</dbReference>
<dbReference type="GO" id="GO:0071973">
    <property type="term" value="P:bacterial-type flagellum-dependent cell motility"/>
    <property type="evidence" value="ECO:0007669"/>
    <property type="project" value="InterPro"/>
</dbReference>
<accession>A0A212LVW1</accession>
<dbReference type="EMBL" id="FMJE01000004">
    <property type="protein sequence ID" value="SCM81658.1"/>
    <property type="molecule type" value="Genomic_DNA"/>
</dbReference>
<sequence>MRVTNNMMVANTVWNINKNMERLNKASQVSSTQSKIQLPSDDPIIATRAIKYRSYVANVEQYQKNVESAVSWQEVTNSALDGLTDVVQRLQELVTQASSDVLNDSNLADIKSEVLQLQQTAIDYLNTSYAGRYVFAGYDTDEPPYSLETVTIGSTEVSMVNFKGNTLTATVDASVDDDDITDYYINNTAYTDTGSDQKIFYNVGFGTSLAVNVEGQDVTGSGAGNLFDTISKILIGLDGGDSYKTAATDAATGVVTITTTGFAMDDFLTDLSGNLNTILTAQTDLGARMKYAEMAQSRLASNLETYTALMSNNEDADIALASTDLTTAQSVYNASLSVGSIVMSKSLVDFLR</sequence>